<accession>A0A0C1Y3L0</accession>
<dbReference type="InterPro" id="IPR036249">
    <property type="entry name" value="Thioredoxin-like_sf"/>
</dbReference>
<evidence type="ECO:0000256" key="1">
    <source>
        <dbReference type="ARBA" id="ARBA00012452"/>
    </source>
</evidence>
<dbReference type="SFLD" id="SFLDS00019">
    <property type="entry name" value="Glutathione_Transferase_(cytos"/>
    <property type="match status" value="1"/>
</dbReference>
<dbReference type="InterPro" id="IPR036282">
    <property type="entry name" value="Glutathione-S-Trfase_C_sf"/>
</dbReference>
<dbReference type="SFLD" id="SFLDG00358">
    <property type="entry name" value="Main_(cytGST)"/>
    <property type="match status" value="1"/>
</dbReference>
<dbReference type="Pfam" id="PF13409">
    <property type="entry name" value="GST_N_2"/>
    <property type="match status" value="1"/>
</dbReference>
<dbReference type="PANTHER" id="PTHR43900:SF3">
    <property type="entry name" value="GLUTATHIONE S-TRANSFERASE RHO"/>
    <property type="match status" value="1"/>
</dbReference>
<dbReference type="EC" id="2.5.1.18" evidence="1"/>
<dbReference type="SUPFAM" id="SSF47616">
    <property type="entry name" value="GST C-terminal domain-like"/>
    <property type="match status" value="1"/>
</dbReference>
<dbReference type="GO" id="GO:0005737">
    <property type="term" value="C:cytoplasm"/>
    <property type="evidence" value="ECO:0007669"/>
    <property type="project" value="TreeGrafter"/>
</dbReference>
<keyword evidence="2" id="KW-0808">Transferase</keyword>
<dbReference type="GO" id="GO:0043295">
    <property type="term" value="F:glutathione binding"/>
    <property type="evidence" value="ECO:0007669"/>
    <property type="project" value="TreeGrafter"/>
</dbReference>
<evidence type="ECO:0000313" key="3">
    <source>
        <dbReference type="EMBL" id="NEV66420.1"/>
    </source>
</evidence>
<dbReference type="InterPro" id="IPR004046">
    <property type="entry name" value="GST_C"/>
</dbReference>
<dbReference type="InterPro" id="IPR010987">
    <property type="entry name" value="Glutathione-S-Trfase_C-like"/>
</dbReference>
<dbReference type="EMBL" id="JTHE02000003">
    <property type="protein sequence ID" value="NEV66420.1"/>
    <property type="molecule type" value="Genomic_DNA"/>
</dbReference>
<dbReference type="Gene3D" id="1.20.1050.10">
    <property type="match status" value="1"/>
</dbReference>
<dbReference type="PROSITE" id="PS50404">
    <property type="entry name" value="GST_NTER"/>
    <property type="match status" value="1"/>
</dbReference>
<reference evidence="3" key="3">
    <citation type="submission" date="2020-02" db="EMBL/GenBank/DDBJ databases">
        <authorList>
            <person name="Sarangi A.N."/>
            <person name="Ghosh S."/>
            <person name="Mukherjee M."/>
            <person name="Tripathy S."/>
        </authorList>
    </citation>
    <scope>NUCLEOTIDE SEQUENCE</scope>
    <source>
        <strain evidence="3">BDU141951</strain>
    </source>
</reference>
<proteinExistence type="predicted"/>
<organism evidence="3">
    <name type="scientific">Lyngbya confervoides BDU141951</name>
    <dbReference type="NCBI Taxonomy" id="1574623"/>
    <lineage>
        <taxon>Bacteria</taxon>
        <taxon>Bacillati</taxon>
        <taxon>Cyanobacteriota</taxon>
        <taxon>Cyanophyceae</taxon>
        <taxon>Oscillatoriophycideae</taxon>
        <taxon>Oscillatoriales</taxon>
        <taxon>Microcoleaceae</taxon>
        <taxon>Lyngbya</taxon>
    </lineage>
</organism>
<dbReference type="InterPro" id="IPR004045">
    <property type="entry name" value="Glutathione_S-Trfase_N"/>
</dbReference>
<reference evidence="3" key="2">
    <citation type="journal article" date="2015" name="Genome Announc.">
        <title>Draft Genome Sequence of Filamentous Marine Cyanobacterium Lyngbya confervoides Strain BDU141951.</title>
        <authorList>
            <person name="Chandrababunaidu M.M."/>
            <person name="Sen D."/>
            <person name="Tripathy S."/>
        </authorList>
    </citation>
    <scope>NUCLEOTIDE SEQUENCE</scope>
    <source>
        <strain evidence="3">BDU141951</strain>
    </source>
</reference>
<dbReference type="PROSITE" id="PS50405">
    <property type="entry name" value="GST_CTER"/>
    <property type="match status" value="1"/>
</dbReference>
<dbReference type="GO" id="GO:0006749">
    <property type="term" value="P:glutathione metabolic process"/>
    <property type="evidence" value="ECO:0007669"/>
    <property type="project" value="TreeGrafter"/>
</dbReference>
<dbReference type="GO" id="GO:0004364">
    <property type="term" value="F:glutathione transferase activity"/>
    <property type="evidence" value="ECO:0007669"/>
    <property type="project" value="UniProtKB-EC"/>
</dbReference>
<dbReference type="PANTHER" id="PTHR43900">
    <property type="entry name" value="GLUTATHIONE S-TRANSFERASE RHO"/>
    <property type="match status" value="1"/>
</dbReference>
<dbReference type="InterPro" id="IPR040079">
    <property type="entry name" value="Glutathione_S-Trfase"/>
</dbReference>
<protein>
    <recommendedName>
        <fullName evidence="1">glutathione transferase</fullName>
        <ecNumber evidence="1">2.5.1.18</ecNumber>
    </recommendedName>
</protein>
<dbReference type="AlphaFoldDB" id="A0A0C1Y3L0"/>
<gene>
    <name evidence="3" type="ORF">QQ91_004765</name>
</gene>
<reference evidence="3" key="1">
    <citation type="submission" date="2014-11" db="EMBL/GenBank/DDBJ databases">
        <authorList>
            <person name="Malar M.C."/>
            <person name="Sen D."/>
            <person name="Tripathy S."/>
        </authorList>
    </citation>
    <scope>NUCLEOTIDE SEQUENCE</scope>
    <source>
        <strain evidence="3">BDU141951</strain>
    </source>
</reference>
<dbReference type="SUPFAM" id="SSF52833">
    <property type="entry name" value="Thioredoxin-like"/>
    <property type="match status" value="1"/>
</dbReference>
<comment type="caution">
    <text evidence="3">The sequence shown here is derived from an EMBL/GenBank/DDBJ whole genome shotgun (WGS) entry which is preliminary data.</text>
</comment>
<name>A0A0C1Y3L0_9CYAN</name>
<sequence length="210" mass="23128">MPQITVHGPALSTYVRTTRMILEETNTPYELKPVDILSGEQNAPEYLAKHPFGKVPTLEVDGQYLYETCAIAEYLDAAVNNGGFTPDDLMTQARMRQIMAIVDSYLYGPAISTITIQRLIVPSQGGETDTAAVEAAIPKVQTALKAIEAIATCSPYLLGDTVTLADLYLLPVVFYLSNTPDWEAVISETPQLKTWWDTASQLPSFRQVLK</sequence>
<dbReference type="Pfam" id="PF00043">
    <property type="entry name" value="GST_C"/>
    <property type="match status" value="1"/>
</dbReference>
<dbReference type="Gene3D" id="3.40.30.10">
    <property type="entry name" value="Glutaredoxin"/>
    <property type="match status" value="1"/>
</dbReference>
<evidence type="ECO:0000256" key="2">
    <source>
        <dbReference type="ARBA" id="ARBA00022679"/>
    </source>
</evidence>